<feature type="domain" description="HAT C-terminal dimerisation" evidence="1">
    <location>
        <begin position="91"/>
        <end position="125"/>
    </location>
</feature>
<dbReference type="EMBL" id="CAJVPY010028791">
    <property type="protein sequence ID" value="CAG8793244.1"/>
    <property type="molecule type" value="Genomic_DNA"/>
</dbReference>
<comment type="caution">
    <text evidence="2">The sequence shown here is derived from an EMBL/GenBank/DDBJ whole genome shotgun (WGS) entry which is preliminary data.</text>
</comment>
<organism evidence="2 3">
    <name type="scientific">Dentiscutata erythropus</name>
    <dbReference type="NCBI Taxonomy" id="1348616"/>
    <lineage>
        <taxon>Eukaryota</taxon>
        <taxon>Fungi</taxon>
        <taxon>Fungi incertae sedis</taxon>
        <taxon>Mucoromycota</taxon>
        <taxon>Glomeromycotina</taxon>
        <taxon>Glomeromycetes</taxon>
        <taxon>Diversisporales</taxon>
        <taxon>Gigasporaceae</taxon>
        <taxon>Dentiscutata</taxon>
    </lineage>
</organism>
<evidence type="ECO:0000259" key="1">
    <source>
        <dbReference type="Pfam" id="PF05699"/>
    </source>
</evidence>
<dbReference type="Proteomes" id="UP000789405">
    <property type="component" value="Unassembled WGS sequence"/>
</dbReference>
<dbReference type="OrthoDB" id="2433441at2759"/>
<reference evidence="2" key="1">
    <citation type="submission" date="2021-06" db="EMBL/GenBank/DDBJ databases">
        <authorList>
            <person name="Kallberg Y."/>
            <person name="Tangrot J."/>
            <person name="Rosling A."/>
        </authorList>
    </citation>
    <scope>NUCLEOTIDE SEQUENCE</scope>
    <source>
        <strain evidence="2">MA453B</strain>
    </source>
</reference>
<evidence type="ECO:0000313" key="3">
    <source>
        <dbReference type="Proteomes" id="UP000789405"/>
    </source>
</evidence>
<gene>
    <name evidence="2" type="ORF">DERYTH_LOCUS21849</name>
</gene>
<keyword evidence="3" id="KW-1185">Reference proteome</keyword>
<dbReference type="Pfam" id="PF05699">
    <property type="entry name" value="Dimer_Tnp_hAT"/>
    <property type="match status" value="1"/>
</dbReference>
<name>A0A9N9JR37_9GLOM</name>
<proteinExistence type="predicted"/>
<dbReference type="GO" id="GO:0046983">
    <property type="term" value="F:protein dimerization activity"/>
    <property type="evidence" value="ECO:0007669"/>
    <property type="project" value="InterPro"/>
</dbReference>
<evidence type="ECO:0000313" key="2">
    <source>
        <dbReference type="EMBL" id="CAG8793244.1"/>
    </source>
</evidence>
<feature type="non-terminal residue" evidence="2">
    <location>
        <position position="1"/>
    </location>
</feature>
<dbReference type="InterPro" id="IPR008906">
    <property type="entry name" value="HATC_C_dom"/>
</dbReference>
<protein>
    <submittedName>
        <fullName evidence="2">5993_t:CDS:1</fullName>
    </submittedName>
</protein>
<dbReference type="AlphaFoldDB" id="A0A9N9JR37"/>
<sequence>MFTTSKHRKSYPNNPRIKNFSFANSFNRVQQQIQAKSLLKDLYTQLKQDLAIGKNVEDYVANLKNVSTEDIFAKMWSNNQTQEEDKVIPYKYFSIPAISVSSERLFSDTSNHILARRTRLASSLVN</sequence>
<accession>A0A9N9JR37</accession>